<reference evidence="11" key="2">
    <citation type="journal article" name="BMC Genomics">
        <title>New genome assemblies reveal patterns of domestication and adaptation across Brettanomyces (Dekkera) species.</title>
        <authorList>
            <person name="Roach M.J."/>
            <person name="Borneman A.R."/>
        </authorList>
    </citation>
    <scope>NUCLEOTIDE SEQUENCE</scope>
    <source>
        <strain evidence="11">UCD 2041</strain>
    </source>
</reference>
<sequence length="573" mass="63440">MKSPILQFLKDTFVPVKGKTELTTRVHVSEEDSEGGTKASAGKAKEDSVEIDDTDTSTMIVSHLSRRLSRRQIELIAIGGTIGVALYVNIGTSLMNGGALSLLLGFGLWTIPMVEITSCCAEMVCYLPLPGAPFCIFADRFVDEALGVMSSWNFWVLQCAMIPFELTLFNSLIHYWADNYSPAICFSTQLVAYLAINVAAVRWYGEAEFWLCMGKVVLAVMLMVFTFVVMLGGNPVHDRFGFRNWVSGYDTAPMLEYISTGPLGRFQGFLACLIAAAYMMAGPEYLSMAAGETRDPRRVLPPAFKSVFLRLLVFFIGGTLCVGILCNARDPLLLNAISSGKPGAGASPYTIAMYNLHIGVFPHVVNALLVTSAFSAGNSYTFCSSRTLYGMAVQHRAPGVFRRCNRQGVPILAVLVSLVWGALAFLQLSESASTVLNWIINLITASQLMNYCIILFTYLHFRRAVRAQGLDRAKFGFKAIWQPYACIFTLCIVLCMVGVQGYTVFLPGGDWWSVQTFLFSYLMCFIDAAIFIGWKLVRRTRYHRDPRQVDLVSGLDEIERHEQLLKEEAVLGS</sequence>
<protein>
    <recommendedName>
        <fullName evidence="10">Amino acid permease/ SLC12A domain-containing protein</fullName>
    </recommendedName>
</protein>
<feature type="transmembrane region" description="Helical" evidence="9">
    <location>
        <begin position="307"/>
        <end position="328"/>
    </location>
</feature>
<dbReference type="Gene3D" id="1.20.1740.10">
    <property type="entry name" value="Amino acid/polyamine transporter I"/>
    <property type="match status" value="1"/>
</dbReference>
<feature type="region of interest" description="Disordered" evidence="8">
    <location>
        <begin position="26"/>
        <end position="48"/>
    </location>
</feature>
<accession>A0A871RDM1</accession>
<feature type="transmembrane region" description="Helical" evidence="9">
    <location>
        <begin position="408"/>
        <end position="426"/>
    </location>
</feature>
<feature type="transmembrane region" description="Helical" evidence="9">
    <location>
        <begin position="438"/>
        <end position="459"/>
    </location>
</feature>
<dbReference type="GeneID" id="64573946"/>
<evidence type="ECO:0000256" key="1">
    <source>
        <dbReference type="ARBA" id="ARBA00004141"/>
    </source>
</evidence>
<dbReference type="InterPro" id="IPR004841">
    <property type="entry name" value="AA-permease/SLC12A_dom"/>
</dbReference>
<organism evidence="11 12">
    <name type="scientific">Dekkera bruxellensis</name>
    <name type="common">Brettanomyces custersii</name>
    <dbReference type="NCBI Taxonomy" id="5007"/>
    <lineage>
        <taxon>Eukaryota</taxon>
        <taxon>Fungi</taxon>
        <taxon>Dikarya</taxon>
        <taxon>Ascomycota</taxon>
        <taxon>Saccharomycotina</taxon>
        <taxon>Pichiomycetes</taxon>
        <taxon>Pichiales</taxon>
        <taxon>Pichiaceae</taxon>
        <taxon>Brettanomyces</taxon>
    </lineage>
</organism>
<dbReference type="InterPro" id="IPR050524">
    <property type="entry name" value="APC_YAT"/>
</dbReference>
<evidence type="ECO:0000256" key="5">
    <source>
        <dbReference type="ARBA" id="ARBA00022970"/>
    </source>
</evidence>
<dbReference type="Pfam" id="PF00324">
    <property type="entry name" value="AA_permease"/>
    <property type="match status" value="1"/>
</dbReference>
<dbReference type="PANTHER" id="PTHR43341:SF15">
    <property type="entry name" value="GENERAL AMINO ACID PERMEASE AGP2"/>
    <property type="match status" value="1"/>
</dbReference>
<reference evidence="11" key="1">
    <citation type="submission" date="2020-10" db="EMBL/GenBank/DDBJ databases">
        <authorList>
            <person name="Palmer J.M."/>
        </authorList>
    </citation>
    <scope>NUCLEOTIDE SEQUENCE</scope>
    <source>
        <strain evidence="11">UCD 2041</strain>
    </source>
</reference>
<evidence type="ECO:0000256" key="8">
    <source>
        <dbReference type="SAM" id="MobiDB-lite"/>
    </source>
</evidence>
<evidence type="ECO:0000256" key="6">
    <source>
        <dbReference type="ARBA" id="ARBA00022989"/>
    </source>
</evidence>
<comment type="similarity">
    <text evidence="2">Belongs to the amino acid-polyamine-organocation (APC) superfamily. YAT (TC 2.A.3.10) family.</text>
</comment>
<feature type="transmembrane region" description="Helical" evidence="9">
    <location>
        <begin position="154"/>
        <end position="176"/>
    </location>
</feature>
<dbReference type="RefSeq" id="XP_041138351.1">
    <property type="nucleotide sequence ID" value="XM_041280560.1"/>
</dbReference>
<feature type="transmembrane region" description="Helical" evidence="9">
    <location>
        <begin position="216"/>
        <end position="233"/>
    </location>
</feature>
<dbReference type="GO" id="GO:0015171">
    <property type="term" value="F:amino acid transmembrane transporter activity"/>
    <property type="evidence" value="ECO:0007669"/>
    <property type="project" value="TreeGrafter"/>
</dbReference>
<keyword evidence="4 9" id="KW-0812">Transmembrane</keyword>
<dbReference type="GO" id="GO:0016020">
    <property type="term" value="C:membrane"/>
    <property type="evidence" value="ECO:0007669"/>
    <property type="project" value="UniProtKB-SubCell"/>
</dbReference>
<evidence type="ECO:0000256" key="7">
    <source>
        <dbReference type="ARBA" id="ARBA00023136"/>
    </source>
</evidence>
<keyword evidence="5" id="KW-0029">Amino-acid transport</keyword>
<dbReference type="InterPro" id="IPR004840">
    <property type="entry name" value="Amino_acid_permease_CS"/>
</dbReference>
<dbReference type="KEGG" id="bbrx:BRETT_002022"/>
<evidence type="ECO:0000256" key="4">
    <source>
        <dbReference type="ARBA" id="ARBA00022692"/>
    </source>
</evidence>
<keyword evidence="6 9" id="KW-1133">Transmembrane helix</keyword>
<feature type="transmembrane region" description="Helical" evidence="9">
    <location>
        <begin position="480"/>
        <end position="505"/>
    </location>
</feature>
<comment type="subcellular location">
    <subcellularLocation>
        <location evidence="1">Membrane</location>
        <topology evidence="1">Multi-pass membrane protein</topology>
    </subcellularLocation>
</comment>
<dbReference type="EMBL" id="CP063137">
    <property type="protein sequence ID" value="QOU21858.1"/>
    <property type="molecule type" value="Genomic_DNA"/>
</dbReference>
<keyword evidence="7 9" id="KW-0472">Membrane</keyword>
<dbReference type="PANTHER" id="PTHR43341">
    <property type="entry name" value="AMINO ACID PERMEASE"/>
    <property type="match status" value="1"/>
</dbReference>
<gene>
    <name evidence="11" type="ORF">BRETT_002022</name>
</gene>
<dbReference type="OrthoDB" id="10062876at2759"/>
<feature type="transmembrane region" description="Helical" evidence="9">
    <location>
        <begin position="268"/>
        <end position="287"/>
    </location>
</feature>
<proteinExistence type="inferred from homology"/>
<evidence type="ECO:0000256" key="3">
    <source>
        <dbReference type="ARBA" id="ARBA00022448"/>
    </source>
</evidence>
<name>A0A871RDM1_DEKBR</name>
<evidence type="ECO:0000256" key="2">
    <source>
        <dbReference type="ARBA" id="ARBA00006983"/>
    </source>
</evidence>
<dbReference type="PIRSF" id="PIRSF006060">
    <property type="entry name" value="AA_transporter"/>
    <property type="match status" value="1"/>
</dbReference>
<feature type="transmembrane region" description="Helical" evidence="9">
    <location>
        <begin position="72"/>
        <end position="88"/>
    </location>
</feature>
<evidence type="ECO:0000256" key="9">
    <source>
        <dbReference type="SAM" id="Phobius"/>
    </source>
</evidence>
<dbReference type="PROSITE" id="PS00218">
    <property type="entry name" value="AMINO_ACID_PERMEASE_1"/>
    <property type="match status" value="1"/>
</dbReference>
<dbReference type="Proteomes" id="UP000663131">
    <property type="component" value="Chromosome 9"/>
</dbReference>
<feature type="transmembrane region" description="Helical" evidence="9">
    <location>
        <begin position="517"/>
        <end position="537"/>
    </location>
</feature>
<evidence type="ECO:0000313" key="11">
    <source>
        <dbReference type="EMBL" id="QOU21858.1"/>
    </source>
</evidence>
<evidence type="ECO:0000259" key="10">
    <source>
        <dbReference type="Pfam" id="PF00324"/>
    </source>
</evidence>
<feature type="domain" description="Amino acid permease/ SLC12A" evidence="10">
    <location>
        <begin position="75"/>
        <end position="541"/>
    </location>
</feature>
<keyword evidence="3" id="KW-0813">Transport</keyword>
<dbReference type="AlphaFoldDB" id="A0A871RDM1"/>
<evidence type="ECO:0000313" key="12">
    <source>
        <dbReference type="Proteomes" id="UP000663131"/>
    </source>
</evidence>
<feature type="transmembrane region" description="Helical" evidence="9">
    <location>
        <begin position="183"/>
        <end position="204"/>
    </location>
</feature>